<dbReference type="RefSeq" id="WP_054465764.1">
    <property type="nucleotide sequence ID" value="NZ_CP159837.1"/>
</dbReference>
<dbReference type="Gene3D" id="3.40.50.2300">
    <property type="match status" value="1"/>
</dbReference>
<dbReference type="InterPro" id="IPR001789">
    <property type="entry name" value="Sig_transdc_resp-reg_receiver"/>
</dbReference>
<dbReference type="InterPro" id="IPR001633">
    <property type="entry name" value="EAL_dom"/>
</dbReference>
<organism evidence="5">
    <name type="scientific">Planktothricoides raciborskii GIHE-MW2</name>
    <dbReference type="NCBI Taxonomy" id="2792601"/>
    <lineage>
        <taxon>Bacteria</taxon>
        <taxon>Bacillati</taxon>
        <taxon>Cyanobacteriota</taxon>
        <taxon>Cyanophyceae</taxon>
        <taxon>Oscillatoriophycideae</taxon>
        <taxon>Oscillatoriales</taxon>
        <taxon>Oscillatoriaceae</taxon>
        <taxon>Planktothricoides</taxon>
    </lineage>
</organism>
<dbReference type="Gene3D" id="3.20.20.450">
    <property type="entry name" value="EAL domain"/>
    <property type="match status" value="1"/>
</dbReference>
<evidence type="ECO:0000259" key="3">
    <source>
        <dbReference type="PROSITE" id="PS50883"/>
    </source>
</evidence>
<dbReference type="PANTHER" id="PTHR33121">
    <property type="entry name" value="CYCLIC DI-GMP PHOSPHODIESTERASE PDEF"/>
    <property type="match status" value="1"/>
</dbReference>
<dbReference type="InterPro" id="IPR029787">
    <property type="entry name" value="Nucleotide_cyclase"/>
</dbReference>
<dbReference type="InterPro" id="IPR050706">
    <property type="entry name" value="Cyclic-di-GMP_PDE-like"/>
</dbReference>
<accession>A0AAU8J8H4</accession>
<evidence type="ECO:0000313" key="5">
    <source>
        <dbReference type="EMBL" id="XCM35434.1"/>
    </source>
</evidence>
<dbReference type="SMART" id="SM00448">
    <property type="entry name" value="REC"/>
    <property type="match status" value="1"/>
</dbReference>
<dbReference type="PROSITE" id="PS50883">
    <property type="entry name" value="EAL"/>
    <property type="match status" value="1"/>
</dbReference>
<sequence>MLKSLRVLILEDSPDDAELLTIALQQGGYDLIYERVDNATAMTKALKMQQWDIVLADYSMPHLNVFSALRLLRERELDVPFIIISGKVSEEIVVAAMKAGAHDCMLKDKLTRLVPVIDRELKEAELRAERRQAIAKLEYLTLYDDLTGLPNTTLFLEHLSQLIKQQQTSAICNVIPLHYYADQSDELDIPPELDNQPNQPAGGFAILYLDLDRYQIIKYSLGHRLADQLVAATARRLKTCLENDIEIARIGVDEFAILLPNIQEVSEAIAVAERIHQAMEAPFQLSVRPMVFSTASIGIVMSHIGYQTPEKFLTAADTAMHHAKLHGQGKTALFDPQMQSSAIESLQLQVELQNAIQLEKLHLNYQPIVCLKTGKVKGFEALLRWKHPRLGMISPGKFIPMAEQTGLIIPLGKWVLTEVCRQLNLWQKKFPIAESMTISVNLSAIQLANPDWLLEIDDFLAGYSLKGANLKLEITETVLMENAARATAILEQLKAKQIQVSIDDFGTGYSSLSYLHYLPIDTLKIDRSFVSNMEVHSKNFTLVKSIVTLAHSLGLDVIAEGVETPKQMAILRSLGCEYGQGYLFYRPMDPEAIDFLLNNLPDQSDRRQKSS</sequence>
<dbReference type="CDD" id="cd01948">
    <property type="entry name" value="EAL"/>
    <property type="match status" value="1"/>
</dbReference>
<dbReference type="AlphaFoldDB" id="A0AAU8J8H4"/>
<gene>
    <name evidence="5" type="ORF">ABWT76_004114</name>
</gene>
<dbReference type="SMART" id="SM00052">
    <property type="entry name" value="EAL"/>
    <property type="match status" value="1"/>
</dbReference>
<dbReference type="InterPro" id="IPR035919">
    <property type="entry name" value="EAL_sf"/>
</dbReference>
<dbReference type="PANTHER" id="PTHR33121:SF70">
    <property type="entry name" value="SIGNALING PROTEIN YKOW"/>
    <property type="match status" value="1"/>
</dbReference>
<dbReference type="InterPro" id="IPR011006">
    <property type="entry name" value="CheY-like_superfamily"/>
</dbReference>
<feature type="domain" description="EAL" evidence="3">
    <location>
        <begin position="345"/>
        <end position="601"/>
    </location>
</feature>
<dbReference type="CDD" id="cd01949">
    <property type="entry name" value="GGDEF"/>
    <property type="match status" value="1"/>
</dbReference>
<proteinExistence type="predicted"/>
<dbReference type="Pfam" id="PF00072">
    <property type="entry name" value="Response_reg"/>
    <property type="match status" value="1"/>
</dbReference>
<evidence type="ECO:0000259" key="2">
    <source>
        <dbReference type="PROSITE" id="PS50110"/>
    </source>
</evidence>
<dbReference type="FunFam" id="3.20.20.450:FF:000001">
    <property type="entry name" value="Cyclic di-GMP phosphodiesterase yahA"/>
    <property type="match status" value="1"/>
</dbReference>
<dbReference type="InterPro" id="IPR000160">
    <property type="entry name" value="GGDEF_dom"/>
</dbReference>
<dbReference type="CDD" id="cd00156">
    <property type="entry name" value="REC"/>
    <property type="match status" value="1"/>
</dbReference>
<dbReference type="SMART" id="SM00267">
    <property type="entry name" value="GGDEF"/>
    <property type="match status" value="1"/>
</dbReference>
<dbReference type="SUPFAM" id="SSF52172">
    <property type="entry name" value="CheY-like"/>
    <property type="match status" value="1"/>
</dbReference>
<feature type="domain" description="Response regulatory" evidence="2">
    <location>
        <begin position="6"/>
        <end position="122"/>
    </location>
</feature>
<dbReference type="Pfam" id="PF00563">
    <property type="entry name" value="EAL"/>
    <property type="match status" value="1"/>
</dbReference>
<dbReference type="GO" id="GO:0071111">
    <property type="term" value="F:cyclic-guanylate-specific phosphodiesterase activity"/>
    <property type="evidence" value="ECO:0007669"/>
    <property type="project" value="InterPro"/>
</dbReference>
<keyword evidence="1" id="KW-0597">Phosphoprotein</keyword>
<name>A0AAU8J8H4_9CYAN</name>
<dbReference type="GO" id="GO:0000160">
    <property type="term" value="P:phosphorelay signal transduction system"/>
    <property type="evidence" value="ECO:0007669"/>
    <property type="project" value="InterPro"/>
</dbReference>
<dbReference type="Gene3D" id="3.30.70.270">
    <property type="match status" value="1"/>
</dbReference>
<dbReference type="SUPFAM" id="SSF55073">
    <property type="entry name" value="Nucleotide cyclase"/>
    <property type="match status" value="1"/>
</dbReference>
<dbReference type="PROSITE" id="PS50887">
    <property type="entry name" value="GGDEF"/>
    <property type="match status" value="1"/>
</dbReference>
<reference evidence="5" key="1">
    <citation type="submission" date="2024-07" db="EMBL/GenBank/DDBJ databases">
        <authorList>
            <person name="Kim Y.J."/>
            <person name="Jeong J.Y."/>
        </authorList>
    </citation>
    <scope>NUCLEOTIDE SEQUENCE</scope>
    <source>
        <strain evidence="5">GIHE-MW2</strain>
    </source>
</reference>
<dbReference type="Pfam" id="PF00990">
    <property type="entry name" value="GGDEF"/>
    <property type="match status" value="1"/>
</dbReference>
<dbReference type="EMBL" id="CP159837">
    <property type="protein sequence ID" value="XCM35434.1"/>
    <property type="molecule type" value="Genomic_DNA"/>
</dbReference>
<feature type="modified residue" description="4-aspartylphosphate" evidence="1">
    <location>
        <position position="57"/>
    </location>
</feature>
<evidence type="ECO:0000259" key="4">
    <source>
        <dbReference type="PROSITE" id="PS50887"/>
    </source>
</evidence>
<evidence type="ECO:0000256" key="1">
    <source>
        <dbReference type="PROSITE-ProRule" id="PRU00169"/>
    </source>
</evidence>
<dbReference type="InterPro" id="IPR043128">
    <property type="entry name" value="Rev_trsase/Diguanyl_cyclase"/>
</dbReference>
<dbReference type="PROSITE" id="PS50110">
    <property type="entry name" value="RESPONSE_REGULATORY"/>
    <property type="match status" value="1"/>
</dbReference>
<dbReference type="NCBIfam" id="TIGR00254">
    <property type="entry name" value="GGDEF"/>
    <property type="match status" value="1"/>
</dbReference>
<protein>
    <submittedName>
        <fullName evidence="5">EAL domain-containing protein</fullName>
    </submittedName>
</protein>
<dbReference type="SUPFAM" id="SSF141868">
    <property type="entry name" value="EAL domain-like"/>
    <property type="match status" value="1"/>
</dbReference>
<feature type="domain" description="GGDEF" evidence="4">
    <location>
        <begin position="202"/>
        <end position="336"/>
    </location>
</feature>